<name>A0A3B1JSL7_ASTMX</name>
<dbReference type="Proteomes" id="UP000018467">
    <property type="component" value="Unassembled WGS sequence"/>
</dbReference>
<accession>A0A3B1JSL7</accession>
<dbReference type="AlphaFoldDB" id="A0A3B1JSL7"/>
<reference evidence="1" key="4">
    <citation type="submission" date="2025-09" db="UniProtKB">
        <authorList>
            <consortium name="Ensembl"/>
        </authorList>
    </citation>
    <scope>IDENTIFICATION</scope>
</reference>
<dbReference type="Ensembl" id="ENSAMXT00000037567.1">
    <property type="protein sequence ID" value="ENSAMXP00000044334.1"/>
    <property type="gene ID" value="ENSAMXG00000015810.2"/>
</dbReference>
<dbReference type="Bgee" id="ENSAMXG00000015810">
    <property type="expression patterns" value="Expressed in testis and 14 other cell types or tissues"/>
</dbReference>
<evidence type="ECO:0000313" key="1">
    <source>
        <dbReference type="Ensembl" id="ENSAMXP00000044334.1"/>
    </source>
</evidence>
<reference evidence="2" key="1">
    <citation type="submission" date="2013-03" db="EMBL/GenBank/DDBJ databases">
        <authorList>
            <person name="Jeffery W."/>
            <person name="Warren W."/>
            <person name="Wilson R.K."/>
        </authorList>
    </citation>
    <scope>NUCLEOTIDE SEQUENCE</scope>
    <source>
        <strain evidence="2">female</strain>
    </source>
</reference>
<dbReference type="STRING" id="7994.ENSAMXP00000044334"/>
<reference evidence="2" key="2">
    <citation type="journal article" date="2014" name="Nat. Commun.">
        <title>The cavefish genome reveals candidate genes for eye loss.</title>
        <authorList>
            <person name="McGaugh S.E."/>
            <person name="Gross J.B."/>
            <person name="Aken B."/>
            <person name="Blin M."/>
            <person name="Borowsky R."/>
            <person name="Chalopin D."/>
            <person name="Hinaux H."/>
            <person name="Jeffery W.R."/>
            <person name="Keene A."/>
            <person name="Ma L."/>
            <person name="Minx P."/>
            <person name="Murphy D."/>
            <person name="O'Quin K.E."/>
            <person name="Retaux S."/>
            <person name="Rohner N."/>
            <person name="Searle S.M."/>
            <person name="Stahl B.A."/>
            <person name="Tabin C."/>
            <person name="Volff J.N."/>
            <person name="Yoshizawa M."/>
            <person name="Warren W.C."/>
        </authorList>
    </citation>
    <scope>NUCLEOTIDE SEQUENCE [LARGE SCALE GENOMIC DNA]</scope>
    <source>
        <strain evidence="2">female</strain>
    </source>
</reference>
<reference evidence="1" key="3">
    <citation type="submission" date="2025-08" db="UniProtKB">
        <authorList>
            <consortium name="Ensembl"/>
        </authorList>
    </citation>
    <scope>IDENTIFICATION</scope>
</reference>
<dbReference type="FunCoup" id="A0A3B1JSL7">
    <property type="interactions" value="189"/>
</dbReference>
<dbReference type="GeneTree" id="ENSGT00390000017748"/>
<dbReference type="Gene3D" id="2.60.120.260">
    <property type="entry name" value="Galactose-binding domain-like"/>
    <property type="match status" value="1"/>
</dbReference>
<evidence type="ECO:0000313" key="2">
    <source>
        <dbReference type="Proteomes" id="UP000018467"/>
    </source>
</evidence>
<organism evidence="1 2">
    <name type="scientific">Astyanax mexicanus</name>
    <name type="common">Blind cave fish</name>
    <name type="synonym">Astyanax fasciatus mexicanus</name>
    <dbReference type="NCBI Taxonomy" id="7994"/>
    <lineage>
        <taxon>Eukaryota</taxon>
        <taxon>Metazoa</taxon>
        <taxon>Chordata</taxon>
        <taxon>Craniata</taxon>
        <taxon>Vertebrata</taxon>
        <taxon>Euteleostomi</taxon>
        <taxon>Actinopterygii</taxon>
        <taxon>Neopterygii</taxon>
        <taxon>Teleostei</taxon>
        <taxon>Ostariophysi</taxon>
        <taxon>Characiformes</taxon>
        <taxon>Characoidei</taxon>
        <taxon>Acestrorhamphidae</taxon>
        <taxon>Acestrorhamphinae</taxon>
        <taxon>Astyanax</taxon>
    </lineage>
</organism>
<proteinExistence type="predicted"/>
<dbReference type="InParanoid" id="A0A3B1JSL7"/>
<dbReference type="SUPFAM" id="SSF49785">
    <property type="entry name" value="Galactose-binding domain-like"/>
    <property type="match status" value="1"/>
</dbReference>
<keyword evidence="2" id="KW-1185">Reference proteome</keyword>
<sequence>MVLIFIGQTVVICKLDTKMYICKFGKCLYFSAKKKKNIRLTSFVVTPQGDQQWVFLEFPEPVKVSELRLQFQGGFSGRSCKLEGCNKEGNLEHIEDFYPEDDNSLQSFPIQDAPLVQKVKIVFKNSTDFFGRIVVYSLDILGERSS</sequence>
<dbReference type="InterPro" id="IPR008979">
    <property type="entry name" value="Galactose-bd-like_sf"/>
</dbReference>
<protein>
    <submittedName>
        <fullName evidence="1">Nuclear receptor 2C2-associated protein</fullName>
    </submittedName>
</protein>